<evidence type="ECO:0000256" key="1">
    <source>
        <dbReference type="ARBA" id="ARBA00007957"/>
    </source>
</evidence>
<dbReference type="GO" id="GO:1900376">
    <property type="term" value="P:regulation of secondary metabolite biosynthetic process"/>
    <property type="evidence" value="ECO:0007669"/>
    <property type="project" value="TreeGrafter"/>
</dbReference>
<keyword evidence="8" id="KW-0408">Iron</keyword>
<feature type="binding site" evidence="7">
    <location>
        <position position="123"/>
    </location>
    <ligand>
        <name>Zn(2+)</name>
        <dbReference type="ChEBI" id="CHEBI:29105"/>
    </ligand>
</feature>
<feature type="binding site" evidence="7">
    <location>
        <position position="126"/>
    </location>
    <ligand>
        <name>Zn(2+)</name>
        <dbReference type="ChEBI" id="CHEBI:29105"/>
    </ligand>
</feature>
<dbReference type="GO" id="GO:0003700">
    <property type="term" value="F:DNA-binding transcription factor activity"/>
    <property type="evidence" value="ECO:0007669"/>
    <property type="project" value="InterPro"/>
</dbReference>
<reference evidence="9" key="2">
    <citation type="journal article" date="2021" name="PeerJ">
        <title>Extensive microbial diversity within the chicken gut microbiome revealed by metagenomics and culture.</title>
        <authorList>
            <person name="Gilroy R."/>
            <person name="Ravi A."/>
            <person name="Getino M."/>
            <person name="Pursley I."/>
            <person name="Horton D.L."/>
            <person name="Alikhan N.F."/>
            <person name="Baker D."/>
            <person name="Gharbi K."/>
            <person name="Hall N."/>
            <person name="Watson M."/>
            <person name="Adriaenssens E.M."/>
            <person name="Foster-Nyarko E."/>
            <person name="Jarju S."/>
            <person name="Secka A."/>
            <person name="Antonio M."/>
            <person name="Oren A."/>
            <person name="Chaudhuri R.R."/>
            <person name="La Ragione R."/>
            <person name="Hildebrand F."/>
            <person name="Pallen M.J."/>
        </authorList>
    </citation>
    <scope>NUCLEOTIDE SEQUENCE</scope>
    <source>
        <strain evidence="9">ChiBcolR7-354</strain>
    </source>
</reference>
<dbReference type="PANTHER" id="PTHR33202">
    <property type="entry name" value="ZINC UPTAKE REGULATION PROTEIN"/>
    <property type="match status" value="1"/>
</dbReference>
<evidence type="ECO:0000256" key="6">
    <source>
        <dbReference type="ARBA" id="ARBA00023163"/>
    </source>
</evidence>
<keyword evidence="6" id="KW-0804">Transcription</keyword>
<dbReference type="InterPro" id="IPR002481">
    <property type="entry name" value="FUR"/>
</dbReference>
<gene>
    <name evidence="9" type="ORF">IAB77_01480</name>
</gene>
<feature type="binding site" evidence="8">
    <location>
        <position position="98"/>
    </location>
    <ligand>
        <name>Fe cation</name>
        <dbReference type="ChEBI" id="CHEBI:24875"/>
    </ligand>
</feature>
<feature type="binding site" evidence="7">
    <location>
        <position position="83"/>
    </location>
    <ligand>
        <name>Zn(2+)</name>
        <dbReference type="ChEBI" id="CHEBI:29105"/>
    </ligand>
</feature>
<accession>A0A9D0ZD64</accession>
<evidence type="ECO:0000256" key="4">
    <source>
        <dbReference type="ARBA" id="ARBA00023015"/>
    </source>
</evidence>
<dbReference type="SUPFAM" id="SSF46785">
    <property type="entry name" value="Winged helix' DNA-binding domain"/>
    <property type="match status" value="1"/>
</dbReference>
<organism evidence="9 10">
    <name type="scientific">Candidatus Scatomorpha intestinavium</name>
    <dbReference type="NCBI Taxonomy" id="2840922"/>
    <lineage>
        <taxon>Bacteria</taxon>
        <taxon>Bacillati</taxon>
        <taxon>Bacillota</taxon>
        <taxon>Clostridia</taxon>
        <taxon>Eubacteriales</taxon>
        <taxon>Candidatus Scatomorpha</taxon>
    </lineage>
</organism>
<evidence type="ECO:0000313" key="10">
    <source>
        <dbReference type="Proteomes" id="UP000824262"/>
    </source>
</evidence>
<dbReference type="InterPro" id="IPR036390">
    <property type="entry name" value="WH_DNA-bd_sf"/>
</dbReference>
<dbReference type="GO" id="GO:0008270">
    <property type="term" value="F:zinc ion binding"/>
    <property type="evidence" value="ECO:0007669"/>
    <property type="project" value="TreeGrafter"/>
</dbReference>
<keyword evidence="2" id="KW-0678">Repressor</keyword>
<keyword evidence="4" id="KW-0805">Transcription regulation</keyword>
<comment type="caution">
    <text evidence="9">The sequence shown here is derived from an EMBL/GenBank/DDBJ whole genome shotgun (WGS) entry which is preliminary data.</text>
</comment>
<evidence type="ECO:0000256" key="8">
    <source>
        <dbReference type="PIRSR" id="PIRSR602481-2"/>
    </source>
</evidence>
<evidence type="ECO:0000256" key="2">
    <source>
        <dbReference type="ARBA" id="ARBA00022491"/>
    </source>
</evidence>
<protein>
    <submittedName>
        <fullName evidence="9">Transcriptional repressor</fullName>
    </submittedName>
</protein>
<dbReference type="Gene3D" id="3.30.1490.190">
    <property type="match status" value="1"/>
</dbReference>
<evidence type="ECO:0000256" key="7">
    <source>
        <dbReference type="PIRSR" id="PIRSR602481-1"/>
    </source>
</evidence>
<feature type="binding site" evidence="8">
    <location>
        <position position="115"/>
    </location>
    <ligand>
        <name>Fe cation</name>
        <dbReference type="ChEBI" id="CHEBI:24875"/>
    </ligand>
</feature>
<dbReference type="GO" id="GO:0045892">
    <property type="term" value="P:negative regulation of DNA-templated transcription"/>
    <property type="evidence" value="ECO:0007669"/>
    <property type="project" value="TreeGrafter"/>
</dbReference>
<name>A0A9D0ZD64_9FIRM</name>
<dbReference type="InterPro" id="IPR043135">
    <property type="entry name" value="Fur_C"/>
</dbReference>
<reference evidence="9" key="1">
    <citation type="submission" date="2020-10" db="EMBL/GenBank/DDBJ databases">
        <authorList>
            <person name="Gilroy R."/>
        </authorList>
    </citation>
    <scope>NUCLEOTIDE SEQUENCE</scope>
    <source>
        <strain evidence="9">ChiBcolR7-354</strain>
    </source>
</reference>
<dbReference type="PANTHER" id="PTHR33202:SF8">
    <property type="entry name" value="PEROXIDE-RESPONSIVE REPRESSOR PERR"/>
    <property type="match status" value="1"/>
</dbReference>
<dbReference type="CDD" id="cd07153">
    <property type="entry name" value="Fur_like"/>
    <property type="match status" value="1"/>
</dbReference>
<dbReference type="AlphaFoldDB" id="A0A9D0ZD64"/>
<keyword evidence="5" id="KW-0238">DNA-binding</keyword>
<dbReference type="InterPro" id="IPR036388">
    <property type="entry name" value="WH-like_DNA-bd_sf"/>
</dbReference>
<keyword evidence="7" id="KW-0479">Metal-binding</keyword>
<dbReference type="Proteomes" id="UP000824262">
    <property type="component" value="Unassembled WGS sequence"/>
</dbReference>
<comment type="similarity">
    <text evidence="1">Belongs to the Fur family.</text>
</comment>
<evidence type="ECO:0000256" key="5">
    <source>
        <dbReference type="ARBA" id="ARBA00023125"/>
    </source>
</evidence>
<dbReference type="EMBL" id="DVGA01000020">
    <property type="protein sequence ID" value="HIQ77912.1"/>
    <property type="molecule type" value="Genomic_DNA"/>
</dbReference>
<evidence type="ECO:0000313" key="9">
    <source>
        <dbReference type="EMBL" id="HIQ77912.1"/>
    </source>
</evidence>
<evidence type="ECO:0000256" key="3">
    <source>
        <dbReference type="ARBA" id="ARBA00022833"/>
    </source>
</evidence>
<feature type="binding site" evidence="7">
    <location>
        <position position="86"/>
    </location>
    <ligand>
        <name>Zn(2+)</name>
        <dbReference type="ChEBI" id="CHEBI:29105"/>
    </ligand>
</feature>
<keyword evidence="3 7" id="KW-0862">Zinc</keyword>
<dbReference type="Pfam" id="PF01475">
    <property type="entry name" value="FUR"/>
    <property type="match status" value="1"/>
</dbReference>
<dbReference type="Gene3D" id="1.10.10.10">
    <property type="entry name" value="Winged helix-like DNA-binding domain superfamily/Winged helix DNA-binding domain"/>
    <property type="match status" value="1"/>
</dbReference>
<dbReference type="GO" id="GO:0000976">
    <property type="term" value="F:transcription cis-regulatory region binding"/>
    <property type="evidence" value="ECO:0007669"/>
    <property type="project" value="TreeGrafter"/>
</dbReference>
<sequence length="132" mass="14707">METARKHSKKREAILEALRSAKDHPSAEMLYSRLKSVYPDLSLGTVYRNLAFFINDGEITRVGTVAGQERYDADTSPHAHFICRRCGRVLDVESPALERMDETVELETGGRVTGHSLSFFGECADCLVETAV</sequence>
<proteinExistence type="inferred from homology"/>
<comment type="cofactor">
    <cofactor evidence="7">
        <name>Zn(2+)</name>
        <dbReference type="ChEBI" id="CHEBI:29105"/>
    </cofactor>
    <text evidence="7">Binds 1 zinc ion per subunit.</text>
</comment>
<comment type="cofactor">
    <cofactor evidence="8">
        <name>Mn(2+)</name>
        <dbReference type="ChEBI" id="CHEBI:29035"/>
    </cofactor>
    <cofactor evidence="8">
        <name>Fe(2+)</name>
        <dbReference type="ChEBI" id="CHEBI:29033"/>
    </cofactor>
    <text evidence="8">Binds 1 Mn(2+) or Fe(2+) ion per subunit.</text>
</comment>